<comment type="caution">
    <text evidence="2">The sequence shown here is derived from an EMBL/GenBank/DDBJ whole genome shotgun (WGS) entry which is preliminary data.</text>
</comment>
<name>A0A562I7U2_MICOL</name>
<dbReference type="AlphaFoldDB" id="A0A562I7U2"/>
<keyword evidence="1" id="KW-0472">Membrane</keyword>
<dbReference type="InterPro" id="IPR058061">
    <property type="entry name" value="SCO4848-like"/>
</dbReference>
<dbReference type="RefSeq" id="WP_342799644.1">
    <property type="nucleotide sequence ID" value="NZ_BAAATQ010000085.1"/>
</dbReference>
<dbReference type="Pfam" id="PF26606">
    <property type="entry name" value="SCO4848"/>
    <property type="match status" value="1"/>
</dbReference>
<keyword evidence="1" id="KW-1133">Transmembrane helix</keyword>
<keyword evidence="3" id="KW-1185">Reference proteome</keyword>
<accession>A0A562I7U2</accession>
<proteinExistence type="predicted"/>
<evidence type="ECO:0000313" key="3">
    <source>
        <dbReference type="Proteomes" id="UP000319825"/>
    </source>
</evidence>
<dbReference type="Proteomes" id="UP000319825">
    <property type="component" value="Unassembled WGS sequence"/>
</dbReference>
<evidence type="ECO:0000313" key="2">
    <source>
        <dbReference type="EMBL" id="TWH67080.1"/>
    </source>
</evidence>
<keyword evidence="1" id="KW-0812">Transmembrane</keyword>
<evidence type="ECO:0000256" key="1">
    <source>
        <dbReference type="SAM" id="Phobius"/>
    </source>
</evidence>
<dbReference type="EMBL" id="VLKE01000001">
    <property type="protein sequence ID" value="TWH67080.1"/>
    <property type="molecule type" value="Genomic_DNA"/>
</dbReference>
<organism evidence="2 3">
    <name type="scientific">Micromonospora olivasterospora</name>
    <dbReference type="NCBI Taxonomy" id="1880"/>
    <lineage>
        <taxon>Bacteria</taxon>
        <taxon>Bacillati</taxon>
        <taxon>Actinomycetota</taxon>
        <taxon>Actinomycetes</taxon>
        <taxon>Micromonosporales</taxon>
        <taxon>Micromonosporaceae</taxon>
        <taxon>Micromonospora</taxon>
    </lineage>
</organism>
<protein>
    <submittedName>
        <fullName evidence="2">Uncharacterized protein</fullName>
    </submittedName>
</protein>
<reference evidence="2 3" key="1">
    <citation type="submission" date="2019-07" db="EMBL/GenBank/DDBJ databases">
        <title>R&amp;d 2014.</title>
        <authorList>
            <person name="Klenk H.-P."/>
        </authorList>
    </citation>
    <scope>NUCLEOTIDE SEQUENCE [LARGE SCALE GENOMIC DNA]</scope>
    <source>
        <strain evidence="2 3">DSM 43868</strain>
    </source>
</reference>
<gene>
    <name evidence="2" type="ORF">JD77_02049</name>
</gene>
<sequence>MHEALTCGGELRPVPVAPTFAPTPLAYSPVMVLSRGWALFLVGVGVWTWLIWPRFGLAIWDDPRSWASGVSGEGAPTGFLWVHALLIVASLAIGTAVAVLGILGLRAAGRRRG</sequence>
<dbReference type="NCBIfam" id="NF046117">
    <property type="entry name" value="SCO4848_fam"/>
    <property type="match status" value="1"/>
</dbReference>
<feature type="transmembrane region" description="Helical" evidence="1">
    <location>
        <begin position="37"/>
        <end position="60"/>
    </location>
</feature>
<feature type="transmembrane region" description="Helical" evidence="1">
    <location>
        <begin position="80"/>
        <end position="105"/>
    </location>
</feature>